<sequence>MNLDERLRAVTRRQLDLLEELQRARREVVDVRGRTRMKIAELQEHERQAAAHYEQALDEQEPDAEAIREWPQRARSRVEELEAAVAELDVAERKLAERVAGAELDLEDFEALAPQLVARVAAARTAGVGREVFDTLNDAMRYVEYALDAAGSTDPNGPVRPPGVDRPGEKG</sequence>
<evidence type="ECO:0000313" key="4">
    <source>
        <dbReference type="Proteomes" id="UP000675781"/>
    </source>
</evidence>
<accession>A0A941EY29</accession>
<keyword evidence="4" id="KW-1185">Reference proteome</keyword>
<dbReference type="AlphaFoldDB" id="A0A941EY29"/>
<dbReference type="EMBL" id="JAGSOG010000292">
    <property type="protein sequence ID" value="MBR7838462.1"/>
    <property type="molecule type" value="Genomic_DNA"/>
</dbReference>
<evidence type="ECO:0000256" key="1">
    <source>
        <dbReference type="SAM" id="Coils"/>
    </source>
</evidence>
<dbReference type="Proteomes" id="UP000675781">
    <property type="component" value="Unassembled WGS sequence"/>
</dbReference>
<dbReference type="RefSeq" id="WP_212532919.1">
    <property type="nucleotide sequence ID" value="NZ_JAGSOG010000292.1"/>
</dbReference>
<organism evidence="3 4">
    <name type="scientific">Actinospica durhamensis</name>
    <dbReference type="NCBI Taxonomy" id="1508375"/>
    <lineage>
        <taxon>Bacteria</taxon>
        <taxon>Bacillati</taxon>
        <taxon>Actinomycetota</taxon>
        <taxon>Actinomycetes</taxon>
        <taxon>Catenulisporales</taxon>
        <taxon>Actinospicaceae</taxon>
        <taxon>Actinospica</taxon>
    </lineage>
</organism>
<proteinExistence type="predicted"/>
<protein>
    <submittedName>
        <fullName evidence="3">Uncharacterized protein</fullName>
    </submittedName>
</protein>
<evidence type="ECO:0000313" key="3">
    <source>
        <dbReference type="EMBL" id="MBR7838462.1"/>
    </source>
</evidence>
<feature type="region of interest" description="Disordered" evidence="2">
    <location>
        <begin position="149"/>
        <end position="171"/>
    </location>
</feature>
<gene>
    <name evidence="3" type="ORF">KDL01_34670</name>
</gene>
<comment type="caution">
    <text evidence="3">The sequence shown here is derived from an EMBL/GenBank/DDBJ whole genome shotgun (WGS) entry which is preliminary data.</text>
</comment>
<evidence type="ECO:0000256" key="2">
    <source>
        <dbReference type="SAM" id="MobiDB-lite"/>
    </source>
</evidence>
<keyword evidence="1" id="KW-0175">Coiled coil</keyword>
<name>A0A941EY29_9ACTN</name>
<reference evidence="3" key="1">
    <citation type="submission" date="2021-04" db="EMBL/GenBank/DDBJ databases">
        <title>Genome based classification of Actinospica acidithermotolerans sp. nov., an actinobacterium isolated from an Indonesian hot spring.</title>
        <authorList>
            <person name="Kusuma A.B."/>
            <person name="Putra K.E."/>
            <person name="Nafisah S."/>
            <person name="Loh J."/>
            <person name="Nouioui I."/>
            <person name="Goodfellow M."/>
        </authorList>
    </citation>
    <scope>NUCLEOTIDE SEQUENCE</scope>
    <source>
        <strain evidence="3">CSCA 57</strain>
    </source>
</reference>
<feature type="coiled-coil region" evidence="1">
    <location>
        <begin position="7"/>
        <end position="98"/>
    </location>
</feature>